<feature type="region of interest" description="Disordered" evidence="1">
    <location>
        <begin position="178"/>
        <end position="214"/>
    </location>
</feature>
<dbReference type="AlphaFoldDB" id="A0A284QTA3"/>
<evidence type="ECO:0000313" key="2">
    <source>
        <dbReference type="EMBL" id="SJK99712.1"/>
    </source>
</evidence>
<evidence type="ECO:0000313" key="3">
    <source>
        <dbReference type="Proteomes" id="UP000219338"/>
    </source>
</evidence>
<sequence length="281" mass="31477">MNSSETIITRADEWPTEIQPLSCLLDLPIPAQLVDDSCPTVSTRASRLIKELKELLHRSPGQLSETQTDVLDVLDIVPPTVGTLRALSRISSNDTPHSTKPIWSLLIRSLVRVCYVNSHAFQVPISFKGIITLIEASQKMQRFNVRPRSPYVHATMENGYAFLLMPHLVDDIRPQISQAGNVTSERPSDEVEGHRDESSEYDYSESVTTSYDEESTLRGTSYRWSDASTDPTSARSSNIPLDAHILAYWPHPCSALLPFLCIAEENDIFDLMSGLLYQRCA</sequence>
<accession>A0A284QTA3</accession>
<protein>
    <submittedName>
        <fullName evidence="2">Uncharacterized protein</fullName>
    </submittedName>
</protein>
<feature type="compositionally biased region" description="Basic and acidic residues" evidence="1">
    <location>
        <begin position="186"/>
        <end position="198"/>
    </location>
</feature>
<dbReference type="OrthoDB" id="2919059at2759"/>
<reference evidence="3" key="1">
    <citation type="journal article" date="2017" name="Nat. Ecol. Evol.">
        <title>Genome expansion and lineage-specific genetic innovations in the forest pathogenic fungi Armillaria.</title>
        <authorList>
            <person name="Sipos G."/>
            <person name="Prasanna A.N."/>
            <person name="Walter M.C."/>
            <person name="O'Connor E."/>
            <person name="Balint B."/>
            <person name="Krizsan K."/>
            <person name="Kiss B."/>
            <person name="Hess J."/>
            <person name="Varga T."/>
            <person name="Slot J."/>
            <person name="Riley R."/>
            <person name="Boka B."/>
            <person name="Rigling D."/>
            <person name="Barry K."/>
            <person name="Lee J."/>
            <person name="Mihaltcheva S."/>
            <person name="LaButti K."/>
            <person name="Lipzen A."/>
            <person name="Waldron R."/>
            <person name="Moloney N.M."/>
            <person name="Sperisen C."/>
            <person name="Kredics L."/>
            <person name="Vagvoelgyi C."/>
            <person name="Patrignani A."/>
            <person name="Fitzpatrick D."/>
            <person name="Nagy I."/>
            <person name="Doyle S."/>
            <person name="Anderson J.B."/>
            <person name="Grigoriev I.V."/>
            <person name="Gueldener U."/>
            <person name="Muensterkoetter M."/>
            <person name="Nagy L.G."/>
        </authorList>
    </citation>
    <scope>NUCLEOTIDE SEQUENCE [LARGE SCALE GENOMIC DNA]</scope>
    <source>
        <strain evidence="3">C18/9</strain>
    </source>
</reference>
<organism evidence="2 3">
    <name type="scientific">Armillaria ostoyae</name>
    <name type="common">Armillaria root rot fungus</name>
    <dbReference type="NCBI Taxonomy" id="47428"/>
    <lineage>
        <taxon>Eukaryota</taxon>
        <taxon>Fungi</taxon>
        <taxon>Dikarya</taxon>
        <taxon>Basidiomycota</taxon>
        <taxon>Agaricomycotina</taxon>
        <taxon>Agaricomycetes</taxon>
        <taxon>Agaricomycetidae</taxon>
        <taxon>Agaricales</taxon>
        <taxon>Marasmiineae</taxon>
        <taxon>Physalacriaceae</taxon>
        <taxon>Armillaria</taxon>
    </lineage>
</organism>
<gene>
    <name evidence="2" type="ORF">ARMOST_03023</name>
</gene>
<name>A0A284QTA3_ARMOS</name>
<proteinExistence type="predicted"/>
<dbReference type="OMA" id="HATMENG"/>
<keyword evidence="3" id="KW-1185">Reference proteome</keyword>
<evidence type="ECO:0000256" key="1">
    <source>
        <dbReference type="SAM" id="MobiDB-lite"/>
    </source>
</evidence>
<dbReference type="Proteomes" id="UP000219338">
    <property type="component" value="Unassembled WGS sequence"/>
</dbReference>
<dbReference type="EMBL" id="FUEG01000002">
    <property type="protein sequence ID" value="SJK99712.1"/>
    <property type="molecule type" value="Genomic_DNA"/>
</dbReference>